<dbReference type="Pfam" id="PF00583">
    <property type="entry name" value="Acetyltransf_1"/>
    <property type="match status" value="1"/>
</dbReference>
<proteinExistence type="predicted"/>
<sequence>MLRSVHDRAELAALLRKDPALHAYQLGDLDDFFWPFTTWYAHGETVALIYHGQPTPTLLAFGPDEPLRDLLTRLVPLLPRTVYAHLSPGAGSALTPAYTRTHDGGPHHKMVLRGAPESPAEGEPLGQADLAELETLYARAYPGNWFDERMLETGQYVGLRRAGKLVAVAGVHVWSPVYRVSAIGNVTTDPAHRGQGLAQRVTAALCHRLRETTDVITLNVKADNAPAVAAYRRIGFTVIGGYEEATYVSAGAERSRT</sequence>
<dbReference type="Proteomes" id="UP000199632">
    <property type="component" value="Unassembled WGS sequence"/>
</dbReference>
<name>A0A1H3NWY9_9ACTN</name>
<protein>
    <submittedName>
        <fullName evidence="2">FR47-like protein</fullName>
    </submittedName>
</protein>
<reference evidence="3" key="1">
    <citation type="submission" date="2016-10" db="EMBL/GenBank/DDBJ databases">
        <authorList>
            <person name="Varghese N."/>
            <person name="Submissions S."/>
        </authorList>
    </citation>
    <scope>NUCLEOTIDE SEQUENCE [LARGE SCALE GENOMIC DNA]</scope>
    <source>
        <strain evidence="3">DSM 44718</strain>
    </source>
</reference>
<dbReference type="EMBL" id="FNQB01000001">
    <property type="protein sequence ID" value="SDY93348.1"/>
    <property type="molecule type" value="Genomic_DNA"/>
</dbReference>
<dbReference type="Gene3D" id="3.40.630.30">
    <property type="match status" value="1"/>
</dbReference>
<keyword evidence="3" id="KW-1185">Reference proteome</keyword>
<dbReference type="InterPro" id="IPR016181">
    <property type="entry name" value="Acyl_CoA_acyltransferase"/>
</dbReference>
<dbReference type="SUPFAM" id="SSF55729">
    <property type="entry name" value="Acyl-CoA N-acyltransferases (Nat)"/>
    <property type="match status" value="1"/>
</dbReference>
<dbReference type="STRING" id="137265.SAMN05421684_2398"/>
<dbReference type="GO" id="GO:0016747">
    <property type="term" value="F:acyltransferase activity, transferring groups other than amino-acyl groups"/>
    <property type="evidence" value="ECO:0007669"/>
    <property type="project" value="InterPro"/>
</dbReference>
<dbReference type="PROSITE" id="PS51186">
    <property type="entry name" value="GNAT"/>
    <property type="match status" value="1"/>
</dbReference>
<accession>A0A1H3NWY9</accession>
<evidence type="ECO:0000259" key="1">
    <source>
        <dbReference type="PROSITE" id="PS51186"/>
    </source>
</evidence>
<dbReference type="InterPro" id="IPR000182">
    <property type="entry name" value="GNAT_dom"/>
</dbReference>
<evidence type="ECO:0000313" key="2">
    <source>
        <dbReference type="EMBL" id="SDY93348.1"/>
    </source>
</evidence>
<dbReference type="AlphaFoldDB" id="A0A1H3NWY9"/>
<gene>
    <name evidence="2" type="ORF">SAMN05421684_2398</name>
</gene>
<dbReference type="RefSeq" id="WP_090790136.1">
    <property type="nucleotide sequence ID" value="NZ_BOND01000026.1"/>
</dbReference>
<dbReference type="CDD" id="cd04301">
    <property type="entry name" value="NAT_SF"/>
    <property type="match status" value="1"/>
</dbReference>
<dbReference type="OrthoDB" id="3375572at2"/>
<organism evidence="2 3">
    <name type="scientific">Asanoa ishikariensis</name>
    <dbReference type="NCBI Taxonomy" id="137265"/>
    <lineage>
        <taxon>Bacteria</taxon>
        <taxon>Bacillati</taxon>
        <taxon>Actinomycetota</taxon>
        <taxon>Actinomycetes</taxon>
        <taxon>Micromonosporales</taxon>
        <taxon>Micromonosporaceae</taxon>
        <taxon>Asanoa</taxon>
    </lineage>
</organism>
<feature type="domain" description="N-acetyltransferase" evidence="1">
    <location>
        <begin position="120"/>
        <end position="257"/>
    </location>
</feature>
<evidence type="ECO:0000313" key="3">
    <source>
        <dbReference type="Proteomes" id="UP000199632"/>
    </source>
</evidence>